<dbReference type="EMBL" id="CAACVJ010000201">
    <property type="protein sequence ID" value="VEP14680.1"/>
    <property type="molecule type" value="Genomic_DNA"/>
</dbReference>
<feature type="transmembrane region" description="Helical" evidence="1">
    <location>
        <begin position="20"/>
        <end position="44"/>
    </location>
</feature>
<accession>A0A563VTA9</accession>
<gene>
    <name evidence="2" type="ORF">H1P_280021</name>
</gene>
<proteinExistence type="predicted"/>
<evidence type="ECO:0000313" key="2">
    <source>
        <dbReference type="EMBL" id="VEP14680.1"/>
    </source>
</evidence>
<evidence type="ECO:0000256" key="1">
    <source>
        <dbReference type="SAM" id="Phobius"/>
    </source>
</evidence>
<reference evidence="2 3" key="1">
    <citation type="submission" date="2019-01" db="EMBL/GenBank/DDBJ databases">
        <authorList>
            <person name="Brito A."/>
        </authorList>
    </citation>
    <scope>NUCLEOTIDE SEQUENCE [LARGE SCALE GENOMIC DNA]</scope>
    <source>
        <strain evidence="2">1</strain>
    </source>
</reference>
<keyword evidence="1" id="KW-0812">Transmembrane</keyword>
<protein>
    <submittedName>
        <fullName evidence="2">Uncharacterized protein</fullName>
    </submittedName>
</protein>
<feature type="transmembrane region" description="Helical" evidence="1">
    <location>
        <begin position="138"/>
        <end position="167"/>
    </location>
</feature>
<evidence type="ECO:0000313" key="3">
    <source>
        <dbReference type="Proteomes" id="UP000320055"/>
    </source>
</evidence>
<keyword evidence="1" id="KW-1133">Transmembrane helix</keyword>
<dbReference type="Proteomes" id="UP000320055">
    <property type="component" value="Unassembled WGS sequence"/>
</dbReference>
<dbReference type="AlphaFoldDB" id="A0A563VTA9"/>
<keyword evidence="1" id="KW-0472">Membrane</keyword>
<sequence>MEKLLDLVVNSIPENATPETIFLFLLSALSIYALFRANVIYDFVERFNKRELSRLRELLADENISEKAKITLRDKIDLIAYKKVTGIEANIYWQKKIIHYYNLAEGRLRYSDFKRAFTFLKININGELEIRKPNKTEIFLQLIWILASISVFTVLSLLLFAFVYATMSIRARIALFMLIIYFGLMLFLFLWLTSLIPTARKIKNELENNRLILQSNHRNIELKQTNLHSKQLRPNEISITNKDIDRIVESYRQQNKQRPIGLAKGEFIVPDNFNDPLPDEILDLFEPK</sequence>
<dbReference type="RefSeq" id="WP_246141485.1">
    <property type="nucleotide sequence ID" value="NZ_LR213788.1"/>
</dbReference>
<keyword evidence="3" id="KW-1185">Reference proteome</keyword>
<organism evidence="2 3">
    <name type="scientific">Hyella patelloides LEGE 07179</name>
    <dbReference type="NCBI Taxonomy" id="945734"/>
    <lineage>
        <taxon>Bacteria</taxon>
        <taxon>Bacillati</taxon>
        <taxon>Cyanobacteriota</taxon>
        <taxon>Cyanophyceae</taxon>
        <taxon>Pleurocapsales</taxon>
        <taxon>Hyellaceae</taxon>
        <taxon>Hyella</taxon>
    </lineage>
</organism>
<feature type="transmembrane region" description="Helical" evidence="1">
    <location>
        <begin position="173"/>
        <end position="193"/>
    </location>
</feature>
<name>A0A563VTA9_9CYAN</name>